<protein>
    <submittedName>
        <fullName evidence="1">Uncharacterized protein</fullName>
    </submittedName>
</protein>
<dbReference type="Proteomes" id="UP000689195">
    <property type="component" value="Unassembled WGS sequence"/>
</dbReference>
<proteinExistence type="predicted"/>
<accession>A0A8S1TFH1</accession>
<name>A0A8S1TFH1_9CILI</name>
<organism evidence="1 2">
    <name type="scientific">Paramecium pentaurelia</name>
    <dbReference type="NCBI Taxonomy" id="43138"/>
    <lineage>
        <taxon>Eukaryota</taxon>
        <taxon>Sar</taxon>
        <taxon>Alveolata</taxon>
        <taxon>Ciliophora</taxon>
        <taxon>Intramacronucleata</taxon>
        <taxon>Oligohymenophorea</taxon>
        <taxon>Peniculida</taxon>
        <taxon>Parameciidae</taxon>
        <taxon>Paramecium</taxon>
    </lineage>
</organism>
<keyword evidence="2" id="KW-1185">Reference proteome</keyword>
<dbReference type="EMBL" id="CAJJDO010000020">
    <property type="protein sequence ID" value="CAD8150563.1"/>
    <property type="molecule type" value="Genomic_DNA"/>
</dbReference>
<gene>
    <name evidence="1" type="ORF">PPENT_87.1.T0200336</name>
</gene>
<sequence length="177" mass="21099">MIVGDSNNSTVKLKGMIDLIPEYQITYQRSFKNKLRQSNKDIFQINQELSHSISFQQNNLSDHTLIICQLNLKKNLKSKKQYNFIINKEQIYLLNLNCSHSENFREFIQKIQENQKRFQIYRRKRQGLESIIHRTSQDFLNIFQLINSNIRTKQNKIPINQLKSQLQLIQIKGMVKS</sequence>
<reference evidence="1" key="1">
    <citation type="submission" date="2021-01" db="EMBL/GenBank/DDBJ databases">
        <authorList>
            <consortium name="Genoscope - CEA"/>
            <person name="William W."/>
        </authorList>
    </citation>
    <scope>NUCLEOTIDE SEQUENCE</scope>
</reference>
<evidence type="ECO:0000313" key="2">
    <source>
        <dbReference type="Proteomes" id="UP000689195"/>
    </source>
</evidence>
<dbReference type="AlphaFoldDB" id="A0A8S1TFH1"/>
<dbReference type="OrthoDB" id="321767at2759"/>
<evidence type="ECO:0000313" key="1">
    <source>
        <dbReference type="EMBL" id="CAD8150563.1"/>
    </source>
</evidence>
<comment type="caution">
    <text evidence="1">The sequence shown here is derived from an EMBL/GenBank/DDBJ whole genome shotgun (WGS) entry which is preliminary data.</text>
</comment>